<dbReference type="Pfam" id="PF04203">
    <property type="entry name" value="Sortase"/>
    <property type="match status" value="1"/>
</dbReference>
<gene>
    <name evidence="2" type="ORF">PAECIP111802_01297</name>
</gene>
<evidence type="ECO:0000256" key="1">
    <source>
        <dbReference type="SAM" id="MobiDB-lite"/>
    </source>
</evidence>
<dbReference type="InterPro" id="IPR042001">
    <property type="entry name" value="Sortase_F"/>
</dbReference>
<organism evidence="2 3">
    <name type="scientific">Paenibacillus allorhizosphaerae</name>
    <dbReference type="NCBI Taxonomy" id="2849866"/>
    <lineage>
        <taxon>Bacteria</taxon>
        <taxon>Bacillati</taxon>
        <taxon>Bacillota</taxon>
        <taxon>Bacilli</taxon>
        <taxon>Bacillales</taxon>
        <taxon>Paenibacillaceae</taxon>
        <taxon>Paenibacillus</taxon>
    </lineage>
</organism>
<feature type="region of interest" description="Disordered" evidence="1">
    <location>
        <begin position="55"/>
        <end position="75"/>
    </location>
</feature>
<dbReference type="RefSeq" id="WP_218097647.1">
    <property type="nucleotide sequence ID" value="NZ_CAJVCE010000003.1"/>
</dbReference>
<accession>A0ABN7TEI1</accession>
<sequence length="236" mass="25864">MNKWWARLRRDKLALCLIVAAIICVSMAVKEYANANESKRQITAYLQKDVVVTQTAEETEEGTEDEEPNASAAPVTVVDSVYSPPKFEGIVPATIEIPAIKLQPSEVIKVGVLPGGEMGVPEDWHTAGWFESGYLPGEPGNAVMSGHVDNREGLGIFFFLKSLQVGDQVVVADETGKKLTFAVKKLEIYLPEEAPLEQIFGESTVPRLNLITCTGTFSAKTLSYDKRLVVYTELVT</sequence>
<protein>
    <recommendedName>
        <fullName evidence="4">Class F sortase</fullName>
    </recommendedName>
</protein>
<evidence type="ECO:0000313" key="3">
    <source>
        <dbReference type="Proteomes" id="UP000730618"/>
    </source>
</evidence>
<dbReference type="CDD" id="cd05829">
    <property type="entry name" value="Sortase_F"/>
    <property type="match status" value="1"/>
</dbReference>
<dbReference type="Proteomes" id="UP000730618">
    <property type="component" value="Unassembled WGS sequence"/>
</dbReference>
<evidence type="ECO:0000313" key="2">
    <source>
        <dbReference type="EMBL" id="CAG7626892.1"/>
    </source>
</evidence>
<comment type="caution">
    <text evidence="2">The sequence shown here is derived from an EMBL/GenBank/DDBJ whole genome shotgun (WGS) entry which is preliminary data.</text>
</comment>
<keyword evidence="3" id="KW-1185">Reference proteome</keyword>
<reference evidence="2 3" key="1">
    <citation type="submission" date="2021-06" db="EMBL/GenBank/DDBJ databases">
        <authorList>
            <person name="Criscuolo A."/>
        </authorList>
    </citation>
    <scope>NUCLEOTIDE SEQUENCE [LARGE SCALE GENOMIC DNA]</scope>
    <source>
        <strain evidence="3">CIP 111802</strain>
    </source>
</reference>
<evidence type="ECO:0008006" key="4">
    <source>
        <dbReference type="Google" id="ProtNLM"/>
    </source>
</evidence>
<dbReference type="EMBL" id="CAJVCE010000003">
    <property type="protein sequence ID" value="CAG7626892.1"/>
    <property type="molecule type" value="Genomic_DNA"/>
</dbReference>
<feature type="compositionally biased region" description="Acidic residues" evidence="1">
    <location>
        <begin position="57"/>
        <end position="68"/>
    </location>
</feature>
<name>A0ABN7TEI1_9BACL</name>
<dbReference type="InterPro" id="IPR005754">
    <property type="entry name" value="Sortase"/>
</dbReference>
<proteinExistence type="predicted"/>